<feature type="transmembrane region" description="Helical" evidence="1">
    <location>
        <begin position="12"/>
        <end position="31"/>
    </location>
</feature>
<keyword evidence="3" id="KW-1185">Reference proteome</keyword>
<dbReference type="AlphaFoldDB" id="A0AAP0PRC2"/>
<accession>A0AAP0PRC2</accession>
<organism evidence="2 3">
    <name type="scientific">Stephania yunnanensis</name>
    <dbReference type="NCBI Taxonomy" id="152371"/>
    <lineage>
        <taxon>Eukaryota</taxon>
        <taxon>Viridiplantae</taxon>
        <taxon>Streptophyta</taxon>
        <taxon>Embryophyta</taxon>
        <taxon>Tracheophyta</taxon>
        <taxon>Spermatophyta</taxon>
        <taxon>Magnoliopsida</taxon>
        <taxon>Ranunculales</taxon>
        <taxon>Menispermaceae</taxon>
        <taxon>Menispermoideae</taxon>
        <taxon>Cissampelideae</taxon>
        <taxon>Stephania</taxon>
    </lineage>
</organism>
<dbReference type="Proteomes" id="UP001420932">
    <property type="component" value="Unassembled WGS sequence"/>
</dbReference>
<protein>
    <submittedName>
        <fullName evidence="2">Uncharacterized protein</fullName>
    </submittedName>
</protein>
<keyword evidence="1" id="KW-0812">Transmembrane</keyword>
<dbReference type="EMBL" id="JBBNAF010000004">
    <property type="protein sequence ID" value="KAK9151794.1"/>
    <property type="molecule type" value="Genomic_DNA"/>
</dbReference>
<keyword evidence="1" id="KW-1133">Transmembrane helix</keyword>
<evidence type="ECO:0000313" key="2">
    <source>
        <dbReference type="EMBL" id="KAK9151794.1"/>
    </source>
</evidence>
<sequence length="84" mass="9612">MEVRSTGQSINATVSMLMTFVIGQVFLSLLYAAEFSLFYMVAMTLFVDCLLPSGDKARWFWRRIVPAEDSRTDVTSNSSHYIYK</sequence>
<reference evidence="2 3" key="1">
    <citation type="submission" date="2024-01" db="EMBL/GenBank/DDBJ databases">
        <title>Genome assemblies of Stephania.</title>
        <authorList>
            <person name="Yang L."/>
        </authorList>
    </citation>
    <scope>NUCLEOTIDE SEQUENCE [LARGE SCALE GENOMIC DNA]</scope>
    <source>
        <strain evidence="2">YNDBR</strain>
        <tissue evidence="2">Leaf</tissue>
    </source>
</reference>
<name>A0AAP0PRC2_9MAGN</name>
<comment type="caution">
    <text evidence="2">The sequence shown here is derived from an EMBL/GenBank/DDBJ whole genome shotgun (WGS) entry which is preliminary data.</text>
</comment>
<gene>
    <name evidence="2" type="ORF">Syun_010103</name>
</gene>
<evidence type="ECO:0000256" key="1">
    <source>
        <dbReference type="SAM" id="Phobius"/>
    </source>
</evidence>
<proteinExistence type="predicted"/>
<evidence type="ECO:0000313" key="3">
    <source>
        <dbReference type="Proteomes" id="UP001420932"/>
    </source>
</evidence>
<keyword evidence="1" id="KW-0472">Membrane</keyword>